<reference evidence="2 3" key="1">
    <citation type="submission" date="2020-08" db="EMBL/GenBank/DDBJ databases">
        <title>Genomic Encyclopedia of Type Strains, Phase IV (KMG-IV): sequencing the most valuable type-strain genomes for metagenomic binning, comparative biology and taxonomic classification.</title>
        <authorList>
            <person name="Goeker M."/>
        </authorList>
    </citation>
    <scope>NUCLEOTIDE SEQUENCE [LARGE SCALE GENOMIC DNA]</scope>
    <source>
        <strain evidence="2 3">DSM 29854</strain>
    </source>
</reference>
<dbReference type="SUPFAM" id="SSF55729">
    <property type="entry name" value="Acyl-CoA N-acyltransferases (Nat)"/>
    <property type="match status" value="1"/>
</dbReference>
<gene>
    <name evidence="2" type="ORF">FHS90_000194</name>
</gene>
<name>A0A839GKK6_9BACT</name>
<dbReference type="AlphaFoldDB" id="A0A839GKK6"/>
<sequence>MDVIKYTSAYENEWDAFVQRAKNGHFMFQRRYMEYHSSRFQDESLLFFQKNRLVAVLPAHVQGETLYSHNGLTFGGVLCDAAMTFLGMREVFSALKVYLKAQNIHALVYKAIPACYHQLPSNEDVAVLTQLGAEMTARDLVSVLDLSAPRKYSKGVKWAVQKAKKAALEVRRSENLSAFMQIMQELLQTKYRVYPTHSVEELRQLARSFPENIVLYGVFQGQELLGGTVVFVTEQVVHAQYIGMGEEGKALGATPYLLDKIFSAFQGQKRYFSFGTSPGPPYINEQLYYFKESMGARAMLQERYLLTWK</sequence>
<dbReference type="EMBL" id="JACJIQ010000001">
    <property type="protein sequence ID" value="MBA9075497.1"/>
    <property type="molecule type" value="Genomic_DNA"/>
</dbReference>
<accession>A0A839GKK6</accession>
<dbReference type="RefSeq" id="WP_182511227.1">
    <property type="nucleotide sequence ID" value="NZ_JACJIQ010000001.1"/>
</dbReference>
<dbReference type="Pfam" id="PF13480">
    <property type="entry name" value="Acetyltransf_6"/>
    <property type="match status" value="1"/>
</dbReference>
<proteinExistence type="predicted"/>
<evidence type="ECO:0000313" key="2">
    <source>
        <dbReference type="EMBL" id="MBA9075497.1"/>
    </source>
</evidence>
<dbReference type="InterPro" id="IPR016181">
    <property type="entry name" value="Acyl_CoA_acyltransferase"/>
</dbReference>
<dbReference type="Gene3D" id="3.40.630.30">
    <property type="match status" value="1"/>
</dbReference>
<evidence type="ECO:0000313" key="3">
    <source>
        <dbReference type="Proteomes" id="UP000563094"/>
    </source>
</evidence>
<dbReference type="Proteomes" id="UP000563094">
    <property type="component" value="Unassembled WGS sequence"/>
</dbReference>
<evidence type="ECO:0000259" key="1">
    <source>
        <dbReference type="Pfam" id="PF13480"/>
    </source>
</evidence>
<dbReference type="InterPro" id="IPR038740">
    <property type="entry name" value="BioF2-like_GNAT_dom"/>
</dbReference>
<feature type="domain" description="BioF2-like acetyltransferase" evidence="1">
    <location>
        <begin position="158"/>
        <end position="276"/>
    </location>
</feature>
<protein>
    <recommendedName>
        <fullName evidence="1">BioF2-like acetyltransferase domain-containing protein</fullName>
    </recommendedName>
</protein>
<comment type="caution">
    <text evidence="2">The sequence shown here is derived from an EMBL/GenBank/DDBJ whole genome shotgun (WGS) entry which is preliminary data.</text>
</comment>
<organism evidence="2 3">
    <name type="scientific">Rufibacter quisquiliarum</name>
    <dbReference type="NCBI Taxonomy" id="1549639"/>
    <lineage>
        <taxon>Bacteria</taxon>
        <taxon>Pseudomonadati</taxon>
        <taxon>Bacteroidota</taxon>
        <taxon>Cytophagia</taxon>
        <taxon>Cytophagales</taxon>
        <taxon>Hymenobacteraceae</taxon>
        <taxon>Rufibacter</taxon>
    </lineage>
</organism>
<keyword evidence="3" id="KW-1185">Reference proteome</keyword>